<dbReference type="InterPro" id="IPR011335">
    <property type="entry name" value="Restrct_endonuc-II-like"/>
</dbReference>
<organism evidence="3 4">
    <name type="scientific">Streptacidiphilus alkalitolerans</name>
    <dbReference type="NCBI Taxonomy" id="3342712"/>
    <lineage>
        <taxon>Bacteria</taxon>
        <taxon>Bacillati</taxon>
        <taxon>Actinomycetota</taxon>
        <taxon>Actinomycetes</taxon>
        <taxon>Kitasatosporales</taxon>
        <taxon>Streptomycetaceae</taxon>
        <taxon>Streptacidiphilus</taxon>
    </lineage>
</organism>
<dbReference type="InterPro" id="IPR012296">
    <property type="entry name" value="Nuclease_put_TT1808"/>
</dbReference>
<dbReference type="InterPro" id="IPR008538">
    <property type="entry name" value="Uma2"/>
</dbReference>
<dbReference type="CDD" id="cd06260">
    <property type="entry name" value="DUF820-like"/>
    <property type="match status" value="1"/>
</dbReference>
<dbReference type="PANTHER" id="PTHR35400">
    <property type="entry name" value="SLR1083 PROTEIN"/>
    <property type="match status" value="1"/>
</dbReference>
<accession>A0ABV6XC10</accession>
<gene>
    <name evidence="3" type="ORF">ACEZDB_34620</name>
</gene>
<evidence type="ECO:0000313" key="3">
    <source>
        <dbReference type="EMBL" id="MFC1435781.1"/>
    </source>
</evidence>
<dbReference type="GO" id="GO:0004519">
    <property type="term" value="F:endonuclease activity"/>
    <property type="evidence" value="ECO:0007669"/>
    <property type="project" value="UniProtKB-KW"/>
</dbReference>
<dbReference type="EMBL" id="JBHEZY010000022">
    <property type="protein sequence ID" value="MFC1435781.1"/>
    <property type="molecule type" value="Genomic_DNA"/>
</dbReference>
<feature type="domain" description="Putative restriction endonuclease" evidence="2">
    <location>
        <begin position="21"/>
        <end position="186"/>
    </location>
</feature>
<keyword evidence="3" id="KW-0378">Hydrolase</keyword>
<keyword evidence="3" id="KW-0255">Endonuclease</keyword>
<dbReference type="Pfam" id="PF05685">
    <property type="entry name" value="Uma2"/>
    <property type="match status" value="1"/>
</dbReference>
<sequence length="195" mass="22250">MSSVEPDTEWPRPPQGGYTADDLDRLPHLPPHTELIDGSLVFMSPQRNFHRWVLRLLEYRLSLAAPAEYEIVREMTVTLGPRNRPEPDIMVVHAKSVLGDEQTTFQPADLLVAVEVVSPDSEERDRDIKPRKYAEAGIPFFWRIEKAGAGPVLYVFELDPATRQYVPTGIHHGKVSLLLPFPIELDLSEFRERQT</sequence>
<reference evidence="3 4" key="1">
    <citation type="submission" date="2024-09" db="EMBL/GenBank/DDBJ databases">
        <authorList>
            <person name="Lee S.D."/>
        </authorList>
    </citation>
    <scope>NUCLEOTIDE SEQUENCE [LARGE SCALE GENOMIC DNA]</scope>
    <source>
        <strain evidence="3 4">N1-3</strain>
    </source>
</reference>
<proteinExistence type="predicted"/>
<comment type="caution">
    <text evidence="3">The sequence shown here is derived from an EMBL/GenBank/DDBJ whole genome shotgun (WGS) entry which is preliminary data.</text>
</comment>
<evidence type="ECO:0000313" key="4">
    <source>
        <dbReference type="Proteomes" id="UP001592530"/>
    </source>
</evidence>
<dbReference type="RefSeq" id="WP_380559166.1">
    <property type="nucleotide sequence ID" value="NZ_JBHEZY010000022.1"/>
</dbReference>
<dbReference type="PANTHER" id="PTHR35400:SF3">
    <property type="entry name" value="SLL1072 PROTEIN"/>
    <property type="match status" value="1"/>
</dbReference>
<evidence type="ECO:0000259" key="2">
    <source>
        <dbReference type="Pfam" id="PF05685"/>
    </source>
</evidence>
<evidence type="ECO:0000256" key="1">
    <source>
        <dbReference type="SAM" id="MobiDB-lite"/>
    </source>
</evidence>
<feature type="region of interest" description="Disordered" evidence="1">
    <location>
        <begin position="1"/>
        <end position="26"/>
    </location>
</feature>
<dbReference type="SUPFAM" id="SSF52980">
    <property type="entry name" value="Restriction endonuclease-like"/>
    <property type="match status" value="1"/>
</dbReference>
<name>A0ABV6XC10_9ACTN</name>
<protein>
    <submittedName>
        <fullName evidence="3">Uma2 family endonuclease</fullName>
    </submittedName>
</protein>
<dbReference type="Proteomes" id="UP001592530">
    <property type="component" value="Unassembled WGS sequence"/>
</dbReference>
<dbReference type="Gene3D" id="3.90.1570.10">
    <property type="entry name" value="tt1808, chain A"/>
    <property type="match status" value="1"/>
</dbReference>
<keyword evidence="3" id="KW-0540">Nuclease</keyword>